<evidence type="ECO:0000313" key="4">
    <source>
        <dbReference type="Proteomes" id="UP000004830"/>
    </source>
</evidence>
<keyword evidence="2" id="KW-1133">Transmembrane helix</keyword>
<keyword evidence="4" id="KW-1185">Reference proteome</keyword>
<evidence type="ECO:0008006" key="5">
    <source>
        <dbReference type="Google" id="ProtNLM"/>
    </source>
</evidence>
<sequence>MGEEKKAVGSFVPTPMEMSEKQGGASENNEDHGPVAAPDLDYGKSALKNAGKDKKKPSKKKAIIIGCVVVLLLAAIGSGGNSDKSSTTSKEGSTESAEQVTKVEEEPSVDKSMLKSSIEAYTSLSGNDYTPETFQALLEALDAAKKVLDDDKATQDDVDDAHSKLVSAHSSLKEVFKPENYSAVAFADVARNPDDYMGQQLTFTGKVLQVVEGTDETDLRIATDGGWDDVIFVGYDSDLLGGTRVLEDDSVTVYGTCLGQYTYESTLGAAISLPALYADQVVIN</sequence>
<accession>G1WHV9</accession>
<dbReference type="STRING" id="742742.HMPREF9452_00922"/>
<protein>
    <recommendedName>
        <fullName evidence="5">TcdA-E operon negative regulator</fullName>
    </recommendedName>
</protein>
<dbReference type="EMBL" id="ADLS01000011">
    <property type="protein sequence ID" value="EGX71534.1"/>
    <property type="molecule type" value="Genomic_DNA"/>
</dbReference>
<dbReference type="AlphaFoldDB" id="G1WHV9"/>
<feature type="region of interest" description="Disordered" evidence="1">
    <location>
        <begin position="1"/>
        <end position="59"/>
    </location>
</feature>
<feature type="region of interest" description="Disordered" evidence="1">
    <location>
        <begin position="78"/>
        <end position="108"/>
    </location>
</feature>
<proteinExistence type="predicted"/>
<feature type="transmembrane region" description="Helical" evidence="2">
    <location>
        <begin position="62"/>
        <end position="80"/>
    </location>
</feature>
<comment type="caution">
    <text evidence="3">The sequence shown here is derived from an EMBL/GenBank/DDBJ whole genome shotgun (WGS) entry which is preliminary data.</text>
</comment>
<dbReference type="eggNOG" id="COG4991">
    <property type="taxonomic scope" value="Bacteria"/>
</dbReference>
<evidence type="ECO:0000256" key="1">
    <source>
        <dbReference type="SAM" id="MobiDB-lite"/>
    </source>
</evidence>
<dbReference type="Gene3D" id="1.20.1270.70">
    <property type="entry name" value="Designed single chain three-helix bundle"/>
    <property type="match status" value="1"/>
</dbReference>
<name>G1WHV9_9ACTN</name>
<dbReference type="OrthoDB" id="3240430at2"/>
<keyword evidence="2" id="KW-0812">Transmembrane</keyword>
<gene>
    <name evidence="3" type="ORF">HMPREF9452_00922</name>
</gene>
<dbReference type="PATRIC" id="fig|742742.3.peg.890"/>
<keyword evidence="2" id="KW-0472">Membrane</keyword>
<dbReference type="HOGENOM" id="CLU_979003_0_0_11"/>
<dbReference type="Proteomes" id="UP000004830">
    <property type="component" value="Unassembled WGS sequence"/>
</dbReference>
<evidence type="ECO:0000256" key="2">
    <source>
        <dbReference type="SAM" id="Phobius"/>
    </source>
</evidence>
<dbReference type="GeneID" id="62759905"/>
<evidence type="ECO:0000313" key="3">
    <source>
        <dbReference type="EMBL" id="EGX71534.1"/>
    </source>
</evidence>
<feature type="compositionally biased region" description="Low complexity" evidence="1">
    <location>
        <begin position="82"/>
        <end position="96"/>
    </location>
</feature>
<reference evidence="3 4" key="1">
    <citation type="submission" date="2011-06" db="EMBL/GenBank/DDBJ databases">
        <title>The Genome Sequence of Collinsella tanakaei YIT 12063.</title>
        <authorList>
            <consortium name="The Broad Institute Genome Sequencing Platform"/>
            <person name="Earl A."/>
            <person name="Ward D."/>
            <person name="Feldgarden M."/>
            <person name="Gevers D."/>
            <person name="Morotomi M."/>
            <person name="Young S.K."/>
            <person name="Zeng Q."/>
            <person name="Gargeya S."/>
            <person name="Fitzgerald M."/>
            <person name="Haas B."/>
            <person name="Abouelleil A."/>
            <person name="Alvarado L."/>
            <person name="Arachchi H.M."/>
            <person name="Berlin A."/>
            <person name="Brown A."/>
            <person name="Chapman S.B."/>
            <person name="Chen Z."/>
            <person name="Dunbar C."/>
            <person name="Freedman E."/>
            <person name="Gearin G."/>
            <person name="Gellesch M."/>
            <person name="Goldberg J."/>
            <person name="Griggs A."/>
            <person name="Gujja S."/>
            <person name="Heiman D."/>
            <person name="Howarth C."/>
            <person name="Larson L."/>
            <person name="Lui A."/>
            <person name="MacDonald P.J.P."/>
            <person name="Mehta T."/>
            <person name="Montmayeur A."/>
            <person name="Murphy C."/>
            <person name="Neiman D."/>
            <person name="Pearson M."/>
            <person name="Priest M."/>
            <person name="Roberts A."/>
            <person name="Saif S."/>
            <person name="Shea T."/>
            <person name="Shenoy N."/>
            <person name="Sisk P."/>
            <person name="Stolte C."/>
            <person name="Sykes S."/>
            <person name="Wortman J."/>
            <person name="Nusbaum C."/>
            <person name="Birren B."/>
        </authorList>
    </citation>
    <scope>NUCLEOTIDE SEQUENCE [LARGE SCALE GENOMIC DNA]</scope>
    <source>
        <strain evidence="3 4">YIT 12063</strain>
    </source>
</reference>
<organism evidence="3 4">
    <name type="scientific">Collinsella tanakaei YIT 12063</name>
    <dbReference type="NCBI Taxonomy" id="742742"/>
    <lineage>
        <taxon>Bacteria</taxon>
        <taxon>Bacillati</taxon>
        <taxon>Actinomycetota</taxon>
        <taxon>Coriobacteriia</taxon>
        <taxon>Coriobacteriales</taxon>
        <taxon>Coriobacteriaceae</taxon>
        <taxon>Collinsella</taxon>
    </lineage>
</organism>
<dbReference type="RefSeq" id="WP_009140957.1">
    <property type="nucleotide sequence ID" value="NZ_JH126468.1"/>
</dbReference>
<dbReference type="Pfam" id="PF07554">
    <property type="entry name" value="FIVAR"/>
    <property type="match status" value="1"/>
</dbReference>